<dbReference type="EnsemblMetazoa" id="G20148.2">
    <property type="protein sequence ID" value="G20148.2:cds"/>
    <property type="gene ID" value="G20148"/>
</dbReference>
<proteinExistence type="predicted"/>
<dbReference type="EnsemblMetazoa" id="G20148.3">
    <property type="protein sequence ID" value="G20148.3:cds"/>
    <property type="gene ID" value="G20148"/>
</dbReference>
<keyword evidence="4" id="KW-1185">Reference proteome</keyword>
<keyword evidence="1" id="KW-0732">Signal</keyword>
<sequence>MAVSNFLLVLGFSCVGLTFSVSGIQNEKWHDAGSTLKSVKKLTTGDKLRVQVELLLSPETQVEWIVDQTIIGSNEGTFGTSTTKLDNSVIYTIDLSTPVKYLELKSVSRGNVLTRYTINVNSDNSSRYFDDRACQASMSNINSTSFAAYFRCFPELDSRDSWYQSMAVFDRIQTDKVGYSTLQGEPNPYFNLTFERNTIAKGIVVFSDLILEMGKTFMFLDSFLTLNIDDTLNSITYAYLQDISSIKTEKEFEFLNTFPDSEISEGKTVTIFCEALGRSPPSVRMKRNGMTISESDGVYIASRRTSLWSTFYVTFLHASKEIEGNYSCVAESESRTAYQSYRVEVKPIVCWDLMIDFNVTDETSPLVVEGSRGVNVDCSNYENDDVTFDTVKRTALTQWTERLEVTIPRSAFKMRRIDCTATDKNGEISIELY</sequence>
<organism evidence="3 4">
    <name type="scientific">Magallana gigas</name>
    <name type="common">Pacific oyster</name>
    <name type="synonym">Crassostrea gigas</name>
    <dbReference type="NCBI Taxonomy" id="29159"/>
    <lineage>
        <taxon>Eukaryota</taxon>
        <taxon>Metazoa</taxon>
        <taxon>Spiralia</taxon>
        <taxon>Lophotrochozoa</taxon>
        <taxon>Mollusca</taxon>
        <taxon>Bivalvia</taxon>
        <taxon>Autobranchia</taxon>
        <taxon>Pteriomorphia</taxon>
        <taxon>Ostreida</taxon>
        <taxon>Ostreoidea</taxon>
        <taxon>Ostreidae</taxon>
        <taxon>Magallana</taxon>
    </lineage>
</organism>
<evidence type="ECO:0000313" key="3">
    <source>
        <dbReference type="EnsemblMetazoa" id="G20148.2:cds"/>
    </source>
</evidence>
<dbReference type="InterPro" id="IPR036179">
    <property type="entry name" value="Ig-like_dom_sf"/>
</dbReference>
<dbReference type="InterPro" id="IPR007110">
    <property type="entry name" value="Ig-like_dom"/>
</dbReference>
<dbReference type="Pfam" id="PF13927">
    <property type="entry name" value="Ig_3"/>
    <property type="match status" value="1"/>
</dbReference>
<dbReference type="InterPro" id="IPR003598">
    <property type="entry name" value="Ig_sub2"/>
</dbReference>
<dbReference type="InterPro" id="IPR003599">
    <property type="entry name" value="Ig_sub"/>
</dbReference>
<feature type="domain" description="Ig-like" evidence="2">
    <location>
        <begin position="250"/>
        <end position="344"/>
    </location>
</feature>
<name>A0A8W8JR83_MAGGI</name>
<dbReference type="SMART" id="SM00409">
    <property type="entry name" value="IG"/>
    <property type="match status" value="1"/>
</dbReference>
<evidence type="ECO:0000259" key="2">
    <source>
        <dbReference type="PROSITE" id="PS50835"/>
    </source>
</evidence>
<dbReference type="SUPFAM" id="SSF48726">
    <property type="entry name" value="Immunoglobulin"/>
    <property type="match status" value="1"/>
</dbReference>
<dbReference type="Proteomes" id="UP000005408">
    <property type="component" value="Unassembled WGS sequence"/>
</dbReference>
<feature type="chain" id="PRO_5042431114" description="Ig-like domain-containing protein" evidence="1">
    <location>
        <begin position="24"/>
        <end position="433"/>
    </location>
</feature>
<evidence type="ECO:0000256" key="1">
    <source>
        <dbReference type="SAM" id="SignalP"/>
    </source>
</evidence>
<evidence type="ECO:0000313" key="4">
    <source>
        <dbReference type="Proteomes" id="UP000005408"/>
    </source>
</evidence>
<dbReference type="OrthoDB" id="6154154at2759"/>
<accession>A0A8W8JR83</accession>
<dbReference type="AlphaFoldDB" id="A0A8W8JR83"/>
<dbReference type="InterPro" id="IPR013783">
    <property type="entry name" value="Ig-like_fold"/>
</dbReference>
<reference evidence="3" key="1">
    <citation type="submission" date="2022-08" db="UniProtKB">
        <authorList>
            <consortium name="EnsemblMetazoa"/>
        </authorList>
    </citation>
    <scope>IDENTIFICATION</scope>
    <source>
        <strain evidence="3">05x7-T-G4-1.051#20</strain>
    </source>
</reference>
<dbReference type="SMART" id="SM00408">
    <property type="entry name" value="IGc2"/>
    <property type="match status" value="1"/>
</dbReference>
<dbReference type="PROSITE" id="PS50835">
    <property type="entry name" value="IG_LIKE"/>
    <property type="match status" value="1"/>
</dbReference>
<dbReference type="Gene3D" id="2.60.40.10">
    <property type="entry name" value="Immunoglobulins"/>
    <property type="match status" value="1"/>
</dbReference>
<feature type="signal peptide" evidence="1">
    <location>
        <begin position="1"/>
        <end position="23"/>
    </location>
</feature>
<protein>
    <recommendedName>
        <fullName evidence="2">Ig-like domain-containing protein</fullName>
    </recommendedName>
</protein>